<evidence type="ECO:0000256" key="1">
    <source>
        <dbReference type="ARBA" id="ARBA00005979"/>
    </source>
</evidence>
<dbReference type="EMBL" id="CAUWAG010000004">
    <property type="protein sequence ID" value="CAJ2503210.1"/>
    <property type="molecule type" value="Genomic_DNA"/>
</dbReference>
<evidence type="ECO:0000313" key="6">
    <source>
        <dbReference type="EMBL" id="CAJ2503210.1"/>
    </source>
</evidence>
<dbReference type="Proteomes" id="UP001295740">
    <property type="component" value="Unassembled WGS sequence"/>
</dbReference>
<sequence>MPVARFESAPVDVSPLGQPMKFEFSGKVAKNRFLKAAMAEDLATWSATNLEERGAPTKELIELWGEGEWGVISTGNIDINFDMLSAVGDMIITPECGSSGPRFEAFQELAKGAKAHGSLLVAQMTHPGRQLLAKIRKDTISASAIQHGEPTSYYVMQRITPSPGFGAYAVPREATKAEIASVVEGFAYAAEYLQKAGFDGVKLHGAHGYLISQFLSEQSNKRTDEYGGTLANRMRIVVEIAEAIKARVQPGFILAIKMNSVEFQEKGLDPEEVKIICEMLQTLGFDFVDLSGGNHADIGYGGERESTRKREAYFIDFVKDIVPHLTTTKKFLVGGFRSAASMVEALDSLDGIALGRPAAQEPRFPVDLLAGKITGAIKSPKEFGDDLWLSLAAAGCQMRQVGQGREPFDSSNEKAAAAFKVKLDEHIAKLMADGDKLEMNGFPDLTAPETSARAYGDAY</sequence>
<comment type="caution">
    <text evidence="6">The sequence shown here is derived from an EMBL/GenBank/DDBJ whole genome shotgun (WGS) entry which is preliminary data.</text>
</comment>
<dbReference type="InterPro" id="IPR051799">
    <property type="entry name" value="NADH_flavin_oxidoreductase"/>
</dbReference>
<gene>
    <name evidence="6" type="ORF">KHLLAP_LOCUS3678</name>
</gene>
<dbReference type="GO" id="GO:0016491">
    <property type="term" value="F:oxidoreductase activity"/>
    <property type="evidence" value="ECO:0007669"/>
    <property type="project" value="UniProtKB-KW"/>
</dbReference>
<evidence type="ECO:0000256" key="3">
    <source>
        <dbReference type="ARBA" id="ARBA00022643"/>
    </source>
</evidence>
<keyword evidence="3" id="KW-0288">FMN</keyword>
<keyword evidence="4" id="KW-0560">Oxidoreductase</keyword>
<evidence type="ECO:0000256" key="4">
    <source>
        <dbReference type="ARBA" id="ARBA00023002"/>
    </source>
</evidence>
<dbReference type="AlphaFoldDB" id="A0AAI8YFZ7"/>
<dbReference type="Pfam" id="PF00724">
    <property type="entry name" value="Oxidored_FMN"/>
    <property type="match status" value="1"/>
</dbReference>
<dbReference type="InterPro" id="IPR001155">
    <property type="entry name" value="OxRdtase_FMN_N"/>
</dbReference>
<comment type="similarity">
    <text evidence="1">Belongs to the NADH:flavin oxidoreductase/NADH oxidase family.</text>
</comment>
<keyword evidence="7" id="KW-1185">Reference proteome</keyword>
<evidence type="ECO:0000256" key="2">
    <source>
        <dbReference type="ARBA" id="ARBA00022630"/>
    </source>
</evidence>
<protein>
    <submittedName>
        <fullName evidence="6">Uu.00g106040.m01.CDS01</fullName>
    </submittedName>
</protein>
<dbReference type="InterPro" id="IPR013785">
    <property type="entry name" value="Aldolase_TIM"/>
</dbReference>
<evidence type="ECO:0000259" key="5">
    <source>
        <dbReference type="Pfam" id="PF00724"/>
    </source>
</evidence>
<name>A0AAI8YFZ7_9PEZI</name>
<organism evidence="6 7">
    <name type="scientific">Anthostomella pinea</name>
    <dbReference type="NCBI Taxonomy" id="933095"/>
    <lineage>
        <taxon>Eukaryota</taxon>
        <taxon>Fungi</taxon>
        <taxon>Dikarya</taxon>
        <taxon>Ascomycota</taxon>
        <taxon>Pezizomycotina</taxon>
        <taxon>Sordariomycetes</taxon>
        <taxon>Xylariomycetidae</taxon>
        <taxon>Xylariales</taxon>
        <taxon>Xylariaceae</taxon>
        <taxon>Anthostomella</taxon>
    </lineage>
</organism>
<proteinExistence type="inferred from homology"/>
<dbReference type="PANTHER" id="PTHR43656:SF5">
    <property type="entry name" value="NADH:FLAVIN OXIDOREDUCTASE_NADH OXIDASE N-TERMINAL DOMAIN-CONTAINING PROTEIN"/>
    <property type="match status" value="1"/>
</dbReference>
<evidence type="ECO:0000313" key="7">
    <source>
        <dbReference type="Proteomes" id="UP001295740"/>
    </source>
</evidence>
<keyword evidence="2" id="KW-0285">Flavoprotein</keyword>
<dbReference type="Gene3D" id="3.20.20.70">
    <property type="entry name" value="Aldolase class I"/>
    <property type="match status" value="1"/>
</dbReference>
<accession>A0AAI8YFZ7</accession>
<dbReference type="GO" id="GO:0010181">
    <property type="term" value="F:FMN binding"/>
    <property type="evidence" value="ECO:0007669"/>
    <property type="project" value="InterPro"/>
</dbReference>
<dbReference type="PANTHER" id="PTHR43656">
    <property type="entry name" value="BINDING OXIDOREDUCTASE, PUTATIVE (AFU_ORTHOLOGUE AFUA_2G08260)-RELATED"/>
    <property type="match status" value="1"/>
</dbReference>
<feature type="domain" description="NADH:flavin oxidoreductase/NADH oxidase N-terminal" evidence="5">
    <location>
        <begin position="18"/>
        <end position="366"/>
    </location>
</feature>
<dbReference type="SUPFAM" id="SSF51395">
    <property type="entry name" value="FMN-linked oxidoreductases"/>
    <property type="match status" value="1"/>
</dbReference>
<reference evidence="6" key="1">
    <citation type="submission" date="2023-10" db="EMBL/GenBank/DDBJ databases">
        <authorList>
            <person name="Hackl T."/>
        </authorList>
    </citation>
    <scope>NUCLEOTIDE SEQUENCE</scope>
</reference>